<proteinExistence type="predicted"/>
<keyword evidence="2" id="KW-1185">Reference proteome</keyword>
<dbReference type="AlphaFoldDB" id="A0A091TRB2"/>
<accession>A0A091TRB2</accession>
<gene>
    <name evidence="1" type="ORF">N335_13231</name>
</gene>
<organism evidence="1 2">
    <name type="scientific">Phaethon lepturus</name>
    <name type="common">White-tailed tropicbird</name>
    <dbReference type="NCBI Taxonomy" id="97097"/>
    <lineage>
        <taxon>Eukaryota</taxon>
        <taxon>Metazoa</taxon>
        <taxon>Chordata</taxon>
        <taxon>Craniata</taxon>
        <taxon>Vertebrata</taxon>
        <taxon>Euteleostomi</taxon>
        <taxon>Archelosauria</taxon>
        <taxon>Archosauria</taxon>
        <taxon>Dinosauria</taxon>
        <taxon>Saurischia</taxon>
        <taxon>Theropoda</taxon>
        <taxon>Coelurosauria</taxon>
        <taxon>Aves</taxon>
        <taxon>Neognathae</taxon>
        <taxon>Neoaves</taxon>
        <taxon>Phaethontimorphae</taxon>
        <taxon>Phaethontiformes</taxon>
        <taxon>Phaethontidae</taxon>
        <taxon>Phaethon</taxon>
    </lineage>
</organism>
<name>A0A091TRB2_PHALP</name>
<reference evidence="1 2" key="1">
    <citation type="submission" date="2014-04" db="EMBL/GenBank/DDBJ databases">
        <title>Genome evolution of avian class.</title>
        <authorList>
            <person name="Zhang G."/>
            <person name="Li C."/>
        </authorList>
    </citation>
    <scope>NUCLEOTIDE SEQUENCE [LARGE SCALE GENOMIC DNA]</scope>
    <source>
        <strain evidence="1">BGI_N335</strain>
    </source>
</reference>
<evidence type="ECO:0000313" key="2">
    <source>
        <dbReference type="Proteomes" id="UP000053638"/>
    </source>
</evidence>
<dbReference type="PhylomeDB" id="A0A091TRB2"/>
<evidence type="ECO:0000313" key="1">
    <source>
        <dbReference type="EMBL" id="KFQ79474.1"/>
    </source>
</evidence>
<feature type="non-terminal residue" evidence="1">
    <location>
        <position position="55"/>
    </location>
</feature>
<dbReference type="Proteomes" id="UP000053638">
    <property type="component" value="Unassembled WGS sequence"/>
</dbReference>
<dbReference type="EMBL" id="KK461649">
    <property type="protein sequence ID" value="KFQ79474.1"/>
    <property type="molecule type" value="Genomic_DNA"/>
</dbReference>
<feature type="non-terminal residue" evidence="1">
    <location>
        <position position="1"/>
    </location>
</feature>
<protein>
    <submittedName>
        <fullName evidence="1">Uncharacterized protein</fullName>
    </submittedName>
</protein>
<sequence>DGFKLEEGRFRLDIEKKFLTIRVVKPRHKLPREVVDAPSLETSQVRLAGAVSNLL</sequence>